<dbReference type="InterPro" id="IPR016187">
    <property type="entry name" value="CTDL_fold"/>
</dbReference>
<feature type="transmembrane region" description="Helical" evidence="2">
    <location>
        <begin position="666"/>
        <end position="687"/>
    </location>
</feature>
<feature type="transmembrane region" description="Helical" evidence="2">
    <location>
        <begin position="183"/>
        <end position="209"/>
    </location>
</feature>
<protein>
    <submittedName>
        <fullName evidence="3">Uncharacterized protein</fullName>
    </submittedName>
</protein>
<evidence type="ECO:0000256" key="2">
    <source>
        <dbReference type="SAM" id="Phobius"/>
    </source>
</evidence>
<dbReference type="Proteomes" id="UP001165122">
    <property type="component" value="Unassembled WGS sequence"/>
</dbReference>
<organism evidence="3 4">
    <name type="scientific">Triparma laevis f. longispina</name>
    <dbReference type="NCBI Taxonomy" id="1714387"/>
    <lineage>
        <taxon>Eukaryota</taxon>
        <taxon>Sar</taxon>
        <taxon>Stramenopiles</taxon>
        <taxon>Ochrophyta</taxon>
        <taxon>Bolidophyceae</taxon>
        <taxon>Parmales</taxon>
        <taxon>Triparmaceae</taxon>
        <taxon>Triparma</taxon>
    </lineage>
</organism>
<comment type="caution">
    <text evidence="3">The sequence shown here is derived from an EMBL/GenBank/DDBJ whole genome shotgun (WGS) entry which is preliminary data.</text>
</comment>
<name>A0A9W7ACI3_9STRA</name>
<feature type="region of interest" description="Disordered" evidence="1">
    <location>
        <begin position="970"/>
        <end position="993"/>
    </location>
</feature>
<evidence type="ECO:0000256" key="1">
    <source>
        <dbReference type="SAM" id="MobiDB-lite"/>
    </source>
</evidence>
<evidence type="ECO:0000313" key="4">
    <source>
        <dbReference type="Proteomes" id="UP001165122"/>
    </source>
</evidence>
<feature type="transmembrane region" description="Helical" evidence="2">
    <location>
        <begin position="755"/>
        <end position="777"/>
    </location>
</feature>
<reference evidence="4" key="1">
    <citation type="journal article" date="2023" name="Commun. Biol.">
        <title>Genome analysis of Parmales, the sister group of diatoms, reveals the evolutionary specialization of diatoms from phago-mixotrophs to photoautotrophs.</title>
        <authorList>
            <person name="Ban H."/>
            <person name="Sato S."/>
            <person name="Yoshikawa S."/>
            <person name="Yamada K."/>
            <person name="Nakamura Y."/>
            <person name="Ichinomiya M."/>
            <person name="Sato N."/>
            <person name="Blanc-Mathieu R."/>
            <person name="Endo H."/>
            <person name="Kuwata A."/>
            <person name="Ogata H."/>
        </authorList>
    </citation>
    <scope>NUCLEOTIDE SEQUENCE [LARGE SCALE GENOMIC DNA]</scope>
    <source>
        <strain evidence="4">NIES 3700</strain>
    </source>
</reference>
<keyword evidence="2" id="KW-0472">Membrane</keyword>
<sequence length="1259" mass="138347">MGDPGKNFTIPTTMVSSIRECSAVCEEALGPNGRLACPKDSTEWNYLAEAEAGRSDLGVDRVGSTGAAFTGAYLAGSGGWECADGETAFVGAWEKGQPNAGKDMCNVVELCSQITFDAEKLELLDIACDIKGVKSRDYVVTSSRCACEVGLGGGVLDTSTLDTNTLMAKSPGGMTYDGCVAQYGMIVVGICVGAGIFVIVSWCLILRFVTKLMIRKMDELDLEKDINAFQRETSAASIDAEGRFAGRRASIGARHDRTESVGVDDLPSTVKLDFGDTTLYSKYKVFIGVLILMGLASAMLTPWYDGDICPLDDERAKYLGGQLTVVSTTTRAVKYSTSFVTPDVMEAILPGDKVPAPRFLTAGIPIPHEGIEGDLYFIENLCNPHLSCNTEIGTIGCVKTDNTEVNLIDCGHTPMRVNPAWKGSLKGKMLVLDITQDARLFKNGWHRLSLLLAPLEPSAILWGQSFGHLPFILPYLPGMFPRWHAVGEETWDGVNGNPNNATRVNFPVADINSAEAQALLAAASLRNHTLKVKLTPTFENPYRASFCGNWVVLRLICIIFYLSNFEKALQGLSRHIELSGVQVWSFAQNMLLVETLLPLLASLTYIDPGMSWYFGLADVGTAQAGAMGASLMGSCSALLLAGYWIQMVKSNGLSNFTAKTNLGKNCIIFSQLVVAIVLYSFICEATLWQHVWQKVRISGLNSHHFRYALLTSITLCFLTSLYFISSTLVAHVILAHDKHVSNTKKAVLRALMRRILLSGCLMALIFSLSVVNIYLYFNPVGYVFSQGLLALLQVGHSRFQIDSFTPVGGIKAGPTRAALGYIQVKAWLVWRLVTCAAKAEAKEKEKVITVLRTVGTRLARIADPKRRSIRKSVALTLKRVTLELSIEDVARKMSGLHIPNSFRNFQMPSLAEAERESSLARMTGEGLGEDGSQLGLELAATNHGKEDAEKLDWMMKNPIQLLAEETRRRTMSGANGDIEAPSGPKRLPKRNKERPWDLPGISVALLEALVSAYDIDTSWNLVRVKDEIIIPGTKYKKCTYVEALNEHPHKRDGWLGKPGYFVSHWWGYSFLQLVQMIRLHSEKLKREGINETPYYFIDAFTVNQHTVALGSTSDKQTYLDLVSGLRKSLISCGTLVVCCAEGGEGLPGWECPAPAGRIWCLFEIYQAIQAKVNVIVQLAPHCESDFRMALHHDGLTRVEDALAEIDAEMAQASVESDRNMILEDIRGQVGVEKFNRAIRKFLKLEFRSIATKETLGKTH</sequence>
<keyword evidence="4" id="KW-1185">Reference proteome</keyword>
<keyword evidence="2" id="KW-1133">Transmembrane helix</keyword>
<keyword evidence="2" id="KW-0812">Transmembrane</keyword>
<feature type="transmembrane region" description="Helical" evidence="2">
    <location>
        <begin position="626"/>
        <end position="645"/>
    </location>
</feature>
<gene>
    <name evidence="3" type="ORF">TrLO_g445</name>
</gene>
<accession>A0A9W7ACI3</accession>
<feature type="transmembrane region" description="Helical" evidence="2">
    <location>
        <begin position="285"/>
        <end position="304"/>
    </location>
</feature>
<dbReference type="OrthoDB" id="63610at2759"/>
<dbReference type="EMBL" id="BRXW01000616">
    <property type="protein sequence ID" value="GMH70176.1"/>
    <property type="molecule type" value="Genomic_DNA"/>
</dbReference>
<dbReference type="SUPFAM" id="SSF56436">
    <property type="entry name" value="C-type lectin-like"/>
    <property type="match status" value="1"/>
</dbReference>
<dbReference type="AlphaFoldDB" id="A0A9W7ACI3"/>
<evidence type="ECO:0000313" key="3">
    <source>
        <dbReference type="EMBL" id="GMH70176.1"/>
    </source>
</evidence>
<feature type="transmembrane region" description="Helical" evidence="2">
    <location>
        <begin position="707"/>
        <end position="734"/>
    </location>
</feature>
<proteinExistence type="predicted"/>